<proteinExistence type="predicted"/>
<organism evidence="1 2">
    <name type="scientific">Chrysodeixis includens</name>
    <name type="common">Soybean looper</name>
    <name type="synonym">Pseudoplusia includens</name>
    <dbReference type="NCBI Taxonomy" id="689277"/>
    <lineage>
        <taxon>Eukaryota</taxon>
        <taxon>Metazoa</taxon>
        <taxon>Ecdysozoa</taxon>
        <taxon>Arthropoda</taxon>
        <taxon>Hexapoda</taxon>
        <taxon>Insecta</taxon>
        <taxon>Pterygota</taxon>
        <taxon>Neoptera</taxon>
        <taxon>Endopterygota</taxon>
        <taxon>Lepidoptera</taxon>
        <taxon>Glossata</taxon>
        <taxon>Ditrysia</taxon>
        <taxon>Noctuoidea</taxon>
        <taxon>Noctuidae</taxon>
        <taxon>Plusiinae</taxon>
        <taxon>Chrysodeixis</taxon>
    </lineage>
</organism>
<dbReference type="AlphaFoldDB" id="A0A9N8KRJ3"/>
<name>A0A9N8KRJ3_CHRIL</name>
<gene>
    <name evidence="1" type="ORF">CINC_LOCUS12393</name>
</gene>
<sequence length="241" mass="27859">MAQDWALSDVLKYFQEDPEIKGVLNATEFKSLVNPDNNFLKTLKSALEYQGIRSDTIPANRFSNYEPLSRDLNFLIMMFLLRNNHISKIIQKSIQGLSNILEMLKEKIRSDTIPANRFSNYEPLSRDLNFLIMMFLLRNNHISKIIQKSIQGLSNILEMLKEKIRSDTIPANRFSNYEPLSRDLNFLIMMFLLRNNHISKIIQKSIQGLSNILEMLKEKRLMDLKTQCPVPTTLGHPNGGG</sequence>
<dbReference type="OrthoDB" id="7438165at2759"/>
<accession>A0A9N8KRJ3</accession>
<dbReference type="Proteomes" id="UP001154114">
    <property type="component" value="Chromosome 8"/>
</dbReference>
<keyword evidence="2" id="KW-1185">Reference proteome</keyword>
<evidence type="ECO:0000313" key="1">
    <source>
        <dbReference type="EMBL" id="CAD0198119.1"/>
    </source>
</evidence>
<protein>
    <submittedName>
        <fullName evidence="1">Uncharacterized protein</fullName>
    </submittedName>
</protein>
<reference evidence="1" key="1">
    <citation type="submission" date="2021-12" db="EMBL/GenBank/DDBJ databases">
        <authorList>
            <person name="King R."/>
        </authorList>
    </citation>
    <scope>NUCLEOTIDE SEQUENCE</scope>
</reference>
<dbReference type="EMBL" id="LR824011">
    <property type="protein sequence ID" value="CAD0198119.1"/>
    <property type="molecule type" value="Genomic_DNA"/>
</dbReference>
<evidence type="ECO:0000313" key="2">
    <source>
        <dbReference type="Proteomes" id="UP001154114"/>
    </source>
</evidence>